<evidence type="ECO:0000256" key="1">
    <source>
        <dbReference type="SAM" id="MobiDB-lite"/>
    </source>
</evidence>
<dbReference type="AlphaFoldDB" id="A0AAD6YC91"/>
<gene>
    <name evidence="2" type="ORF">GGX14DRAFT_399877</name>
</gene>
<protein>
    <submittedName>
        <fullName evidence="2">Uncharacterized protein</fullName>
    </submittedName>
</protein>
<proteinExistence type="predicted"/>
<feature type="region of interest" description="Disordered" evidence="1">
    <location>
        <begin position="98"/>
        <end position="119"/>
    </location>
</feature>
<feature type="compositionally biased region" description="Polar residues" evidence="1">
    <location>
        <begin position="38"/>
        <end position="48"/>
    </location>
</feature>
<dbReference type="EMBL" id="JARJCW010000057">
    <property type="protein sequence ID" value="KAJ7201918.1"/>
    <property type="molecule type" value="Genomic_DNA"/>
</dbReference>
<sequence>MPAPLRRGRRALEPGTGVSGGEHSMGGRRDKWARGAGNTWQQMQQTRSTLRHAAGGQATSKGQWDSRREVGGTSGGRMWEAHSGRWDKLRKARRAVGCGKHVAGGRQRAAQRSGYSGSGDKFDRSTWNIILNRILNR</sequence>
<keyword evidence="3" id="KW-1185">Reference proteome</keyword>
<evidence type="ECO:0000313" key="2">
    <source>
        <dbReference type="EMBL" id="KAJ7201918.1"/>
    </source>
</evidence>
<comment type="caution">
    <text evidence="2">The sequence shown here is derived from an EMBL/GenBank/DDBJ whole genome shotgun (WGS) entry which is preliminary data.</text>
</comment>
<evidence type="ECO:0000313" key="3">
    <source>
        <dbReference type="Proteomes" id="UP001219525"/>
    </source>
</evidence>
<reference evidence="2" key="1">
    <citation type="submission" date="2023-03" db="EMBL/GenBank/DDBJ databases">
        <title>Massive genome expansion in bonnet fungi (Mycena s.s.) driven by repeated elements and novel gene families across ecological guilds.</title>
        <authorList>
            <consortium name="Lawrence Berkeley National Laboratory"/>
            <person name="Harder C.B."/>
            <person name="Miyauchi S."/>
            <person name="Viragh M."/>
            <person name="Kuo A."/>
            <person name="Thoen E."/>
            <person name="Andreopoulos B."/>
            <person name="Lu D."/>
            <person name="Skrede I."/>
            <person name="Drula E."/>
            <person name="Henrissat B."/>
            <person name="Morin E."/>
            <person name="Kohler A."/>
            <person name="Barry K."/>
            <person name="LaButti K."/>
            <person name="Morin E."/>
            <person name="Salamov A."/>
            <person name="Lipzen A."/>
            <person name="Mereny Z."/>
            <person name="Hegedus B."/>
            <person name="Baldrian P."/>
            <person name="Stursova M."/>
            <person name="Weitz H."/>
            <person name="Taylor A."/>
            <person name="Grigoriev I.V."/>
            <person name="Nagy L.G."/>
            <person name="Martin F."/>
            <person name="Kauserud H."/>
        </authorList>
    </citation>
    <scope>NUCLEOTIDE SEQUENCE</scope>
    <source>
        <strain evidence="2">9144</strain>
    </source>
</reference>
<feature type="region of interest" description="Disordered" evidence="1">
    <location>
        <begin position="1"/>
        <end position="80"/>
    </location>
</feature>
<name>A0AAD6YC91_9AGAR</name>
<dbReference type="Proteomes" id="UP001219525">
    <property type="component" value="Unassembled WGS sequence"/>
</dbReference>
<organism evidence="2 3">
    <name type="scientific">Mycena pura</name>
    <dbReference type="NCBI Taxonomy" id="153505"/>
    <lineage>
        <taxon>Eukaryota</taxon>
        <taxon>Fungi</taxon>
        <taxon>Dikarya</taxon>
        <taxon>Basidiomycota</taxon>
        <taxon>Agaricomycotina</taxon>
        <taxon>Agaricomycetes</taxon>
        <taxon>Agaricomycetidae</taxon>
        <taxon>Agaricales</taxon>
        <taxon>Marasmiineae</taxon>
        <taxon>Mycenaceae</taxon>
        <taxon>Mycena</taxon>
    </lineage>
</organism>
<accession>A0AAD6YC91</accession>